<keyword evidence="1" id="KW-0472">Membrane</keyword>
<evidence type="ECO:0000256" key="1">
    <source>
        <dbReference type="SAM" id="Phobius"/>
    </source>
</evidence>
<sequence length="186" mass="20706">MQTENGKQKSATSSWRRVGKVGVALVNPLSDLGVIYRSGVRPILNNLARARAMIRARQQVKREPLTWAQAVAATGVPIEQLRTNFVRIRAFWWFLMLVCGGLALILSLMLLASFTTLPGATLLRATIAALILVLLGAAGYVKALIATYRLWQLTTQRVSVEEKGTFEDFRSENRCCRQTVSLGCWR</sequence>
<keyword evidence="1" id="KW-1133">Transmembrane helix</keyword>
<dbReference type="InterPro" id="IPR049599">
    <property type="entry name" value="TraX-like"/>
</dbReference>
<comment type="caution">
    <text evidence="2">The sequence shown here is derived from an EMBL/GenBank/DDBJ whole genome shotgun (WGS) entry which is preliminary data.</text>
</comment>
<dbReference type="NCBIfam" id="NF033887">
    <property type="entry name" value="conj_TraX"/>
    <property type="match status" value="1"/>
</dbReference>
<dbReference type="EMBL" id="VFMJ01000002">
    <property type="protein sequence ID" value="TQI77586.1"/>
    <property type="molecule type" value="Genomic_DNA"/>
</dbReference>
<dbReference type="Proteomes" id="UP000320710">
    <property type="component" value="Unassembled WGS sequence"/>
</dbReference>
<proteinExistence type="predicted"/>
<protein>
    <recommendedName>
        <fullName evidence="4">Conjugal transfer protein TraX</fullName>
    </recommendedName>
</protein>
<organism evidence="2 3">
    <name type="scientific">Serratia marcescens</name>
    <dbReference type="NCBI Taxonomy" id="615"/>
    <lineage>
        <taxon>Bacteria</taxon>
        <taxon>Pseudomonadati</taxon>
        <taxon>Pseudomonadota</taxon>
        <taxon>Gammaproteobacteria</taxon>
        <taxon>Enterobacterales</taxon>
        <taxon>Yersiniaceae</taxon>
        <taxon>Serratia</taxon>
    </lineage>
</organism>
<name>A0AA46K0Z8_SERMA</name>
<evidence type="ECO:0000313" key="3">
    <source>
        <dbReference type="Proteomes" id="UP000320710"/>
    </source>
</evidence>
<feature type="transmembrane region" description="Helical" evidence="1">
    <location>
        <begin position="90"/>
        <end position="115"/>
    </location>
</feature>
<dbReference type="RefSeq" id="WP_141973202.1">
    <property type="nucleotide sequence ID" value="NZ_VFMJ01000002.1"/>
</dbReference>
<evidence type="ECO:0008006" key="4">
    <source>
        <dbReference type="Google" id="ProtNLM"/>
    </source>
</evidence>
<dbReference type="AlphaFoldDB" id="A0AA46K0Z8"/>
<reference evidence="2 3" key="1">
    <citation type="submission" date="2019-06" db="EMBL/GenBank/DDBJ databases">
        <authorList>
            <person name="Deangelis K."/>
            <person name="Huntemann M."/>
            <person name="Clum A."/>
            <person name="Pillay M."/>
            <person name="Palaniappan K."/>
            <person name="Varghese N."/>
            <person name="Mikhailova N."/>
            <person name="Stamatis D."/>
            <person name="Reddy T."/>
            <person name="Daum C."/>
            <person name="Shapiro N."/>
            <person name="Ivanova N."/>
            <person name="Kyrpides N."/>
            <person name="Woyke T."/>
        </authorList>
    </citation>
    <scope>NUCLEOTIDE SEQUENCE [LARGE SCALE GENOMIC DNA]</scope>
    <source>
        <strain evidence="2 3">106R</strain>
    </source>
</reference>
<reference evidence="2 3" key="2">
    <citation type="submission" date="2019-07" db="EMBL/GenBank/DDBJ databases">
        <title>Investigation of anaerobic lignin degradation for improved lignocellulosic biofuels.</title>
        <authorList>
            <person name="Deangelis K.PhD."/>
        </authorList>
    </citation>
    <scope>NUCLEOTIDE SEQUENCE [LARGE SCALE GENOMIC DNA]</scope>
    <source>
        <strain evidence="2 3">106R</strain>
    </source>
</reference>
<accession>A0AA46K0Z8</accession>
<feature type="transmembrane region" description="Helical" evidence="1">
    <location>
        <begin position="121"/>
        <end position="141"/>
    </location>
</feature>
<gene>
    <name evidence="2" type="ORF">FHU12_5457</name>
</gene>
<keyword evidence="1" id="KW-0812">Transmembrane</keyword>
<evidence type="ECO:0000313" key="2">
    <source>
        <dbReference type="EMBL" id="TQI77586.1"/>
    </source>
</evidence>